<dbReference type="EC" id="6.3.4.19" evidence="6"/>
<accession>A0ABS9CRA4</accession>
<organism evidence="8 9">
    <name type="scientific">Octadecabacter dasysiphoniae</name>
    <dbReference type="NCBI Taxonomy" id="2909341"/>
    <lineage>
        <taxon>Bacteria</taxon>
        <taxon>Pseudomonadati</taxon>
        <taxon>Pseudomonadota</taxon>
        <taxon>Alphaproteobacteria</taxon>
        <taxon>Rhodobacterales</taxon>
        <taxon>Roseobacteraceae</taxon>
        <taxon>Octadecabacter</taxon>
    </lineage>
</organism>
<dbReference type="InterPro" id="IPR012094">
    <property type="entry name" value="tRNA_Ile_lys_synt"/>
</dbReference>
<dbReference type="InterPro" id="IPR014729">
    <property type="entry name" value="Rossmann-like_a/b/a_fold"/>
</dbReference>
<keyword evidence="4 6" id="KW-0067">ATP-binding</keyword>
<keyword evidence="9" id="KW-1185">Reference proteome</keyword>
<evidence type="ECO:0000256" key="2">
    <source>
        <dbReference type="ARBA" id="ARBA00022694"/>
    </source>
</evidence>
<protein>
    <recommendedName>
        <fullName evidence="6">tRNA(Ile)-lysidine synthase</fullName>
        <ecNumber evidence="6">6.3.4.19</ecNumber>
    </recommendedName>
    <alternativeName>
        <fullName evidence="6">tRNA(Ile)-2-lysyl-cytidine synthase</fullName>
    </alternativeName>
    <alternativeName>
        <fullName evidence="6">tRNA(Ile)-lysidine synthetase</fullName>
    </alternativeName>
</protein>
<gene>
    <name evidence="6 8" type="primary">tilS</name>
    <name evidence="8" type="ORF">L0664_01695</name>
</gene>
<comment type="caution">
    <text evidence="8">The sequence shown here is derived from an EMBL/GenBank/DDBJ whole genome shotgun (WGS) entry which is preliminary data.</text>
</comment>
<comment type="similarity">
    <text evidence="6">Belongs to the tRNA(Ile)-lysidine synthase family.</text>
</comment>
<dbReference type="CDD" id="cd01992">
    <property type="entry name" value="TilS_N"/>
    <property type="match status" value="1"/>
</dbReference>
<name>A0ABS9CRA4_9RHOB</name>
<keyword evidence="6" id="KW-0963">Cytoplasm</keyword>
<feature type="domain" description="tRNA(Ile)-lysidine/2-thiocytidine synthase N-terminal" evidence="7">
    <location>
        <begin position="26"/>
        <end position="205"/>
    </location>
</feature>
<dbReference type="SUPFAM" id="SSF52402">
    <property type="entry name" value="Adenine nucleotide alpha hydrolases-like"/>
    <property type="match status" value="1"/>
</dbReference>
<dbReference type="EMBL" id="JAKGAQ010000001">
    <property type="protein sequence ID" value="MCF2869768.1"/>
    <property type="molecule type" value="Genomic_DNA"/>
</dbReference>
<evidence type="ECO:0000256" key="4">
    <source>
        <dbReference type="ARBA" id="ARBA00022840"/>
    </source>
</evidence>
<dbReference type="InterPro" id="IPR012795">
    <property type="entry name" value="tRNA_Ile_lys_synt_N"/>
</dbReference>
<dbReference type="Pfam" id="PF01171">
    <property type="entry name" value="ATP_bind_3"/>
    <property type="match status" value="1"/>
</dbReference>
<dbReference type="RefSeq" id="WP_235223894.1">
    <property type="nucleotide sequence ID" value="NZ_JAKGAQ010000001.1"/>
</dbReference>
<dbReference type="Proteomes" id="UP001200557">
    <property type="component" value="Unassembled WGS sequence"/>
</dbReference>
<dbReference type="PANTHER" id="PTHR43033:SF1">
    <property type="entry name" value="TRNA(ILE)-LYSIDINE SYNTHASE-RELATED"/>
    <property type="match status" value="1"/>
</dbReference>
<evidence type="ECO:0000256" key="6">
    <source>
        <dbReference type="HAMAP-Rule" id="MF_01161"/>
    </source>
</evidence>
<evidence type="ECO:0000256" key="3">
    <source>
        <dbReference type="ARBA" id="ARBA00022741"/>
    </source>
</evidence>
<evidence type="ECO:0000256" key="5">
    <source>
        <dbReference type="ARBA" id="ARBA00048539"/>
    </source>
</evidence>
<comment type="subcellular location">
    <subcellularLocation>
        <location evidence="6">Cytoplasm</location>
    </subcellularLocation>
</comment>
<dbReference type="InterPro" id="IPR011063">
    <property type="entry name" value="TilS/TtcA_N"/>
</dbReference>
<reference evidence="8 9" key="1">
    <citation type="submission" date="2022-01" db="EMBL/GenBank/DDBJ databases">
        <title>Octadecabacter sp. nov., isolated from a marine alga.</title>
        <authorList>
            <person name="Jin M.S."/>
            <person name="Kim H.M."/>
            <person name="Han D.M."/>
            <person name="Jung J.J."/>
            <person name="Jeon C.O."/>
        </authorList>
    </citation>
    <scope>NUCLEOTIDE SEQUENCE [LARGE SCALE GENOMIC DNA]</scope>
    <source>
        <strain evidence="8 9">G9-8</strain>
    </source>
</reference>
<keyword evidence="2 6" id="KW-0819">tRNA processing</keyword>
<dbReference type="Gene3D" id="3.40.50.620">
    <property type="entry name" value="HUPs"/>
    <property type="match status" value="1"/>
</dbReference>
<evidence type="ECO:0000313" key="8">
    <source>
        <dbReference type="EMBL" id="MCF2869768.1"/>
    </source>
</evidence>
<dbReference type="NCBIfam" id="TIGR02432">
    <property type="entry name" value="lysidine_TilS_N"/>
    <property type="match status" value="1"/>
</dbReference>
<dbReference type="HAMAP" id="MF_01161">
    <property type="entry name" value="tRNA_Ile_lys_synt"/>
    <property type="match status" value="1"/>
</dbReference>
<proteinExistence type="inferred from homology"/>
<keyword evidence="3 6" id="KW-0547">Nucleotide-binding</keyword>
<dbReference type="PANTHER" id="PTHR43033">
    <property type="entry name" value="TRNA(ILE)-LYSIDINE SYNTHASE-RELATED"/>
    <property type="match status" value="1"/>
</dbReference>
<sequence length="423" mass="46058">MRLTLEDRFRHQIDQYLYDPWDDGPVVLAVSGGSDSTALMHLAAATMDRARLHILTVDHGLRDVDAEIDLVARQARSLGVPHSVLLWRWDGSGNLQAAARNGRWTAIKDWCAAHQGDIACLTGHTRDDQAETFLMRLARGSGVAGLAGMAPTASLDLTNGHGLRVVRPLLDATRAELQAWLTGQGISWSHDPSNDDARFDRIKARGLMDQLSQLGLSQDRIVQTSNHMAAARREMRAYAVMVAKAHITQQGGDVMMPINWPQHPEVAARLFRHALHYVGQGPYPPRSDASDALWHGLKNGTGGTLHGCFVSAHGDVARISREPSAVAEPMAWPHTDVGVLWDGRWLVSCTQTGDMPDDLHVGALGGAIKDVPEWRETGVPRASLLASPAVFKCDTLISAPVAGLQNGFCVRIVADFESFLVSR</sequence>
<evidence type="ECO:0000256" key="1">
    <source>
        <dbReference type="ARBA" id="ARBA00022598"/>
    </source>
</evidence>
<comment type="catalytic activity">
    <reaction evidence="5 6">
        <text>cytidine(34) in tRNA(Ile2) + L-lysine + ATP = lysidine(34) in tRNA(Ile2) + AMP + diphosphate + H(+)</text>
        <dbReference type="Rhea" id="RHEA:43744"/>
        <dbReference type="Rhea" id="RHEA-COMP:10625"/>
        <dbReference type="Rhea" id="RHEA-COMP:10670"/>
        <dbReference type="ChEBI" id="CHEBI:15378"/>
        <dbReference type="ChEBI" id="CHEBI:30616"/>
        <dbReference type="ChEBI" id="CHEBI:32551"/>
        <dbReference type="ChEBI" id="CHEBI:33019"/>
        <dbReference type="ChEBI" id="CHEBI:82748"/>
        <dbReference type="ChEBI" id="CHEBI:83665"/>
        <dbReference type="ChEBI" id="CHEBI:456215"/>
        <dbReference type="EC" id="6.3.4.19"/>
    </reaction>
</comment>
<comment type="function">
    <text evidence="6">Ligates lysine onto the cytidine present at position 34 of the AUA codon-specific tRNA(Ile) that contains the anticodon CAU, in an ATP-dependent manner. Cytidine is converted to lysidine, thus changing the amino acid specificity of the tRNA from methionine to isoleucine.</text>
</comment>
<evidence type="ECO:0000259" key="7">
    <source>
        <dbReference type="Pfam" id="PF01171"/>
    </source>
</evidence>
<dbReference type="GO" id="GO:0032267">
    <property type="term" value="F:tRNA(Ile)-lysidine synthase activity"/>
    <property type="evidence" value="ECO:0007669"/>
    <property type="project" value="UniProtKB-EC"/>
</dbReference>
<evidence type="ECO:0000313" key="9">
    <source>
        <dbReference type="Proteomes" id="UP001200557"/>
    </source>
</evidence>
<comment type="domain">
    <text evidence="6">The N-terminal region contains the highly conserved SGGXDS motif, predicted to be a P-loop motif involved in ATP binding.</text>
</comment>
<feature type="binding site" evidence="6">
    <location>
        <begin position="31"/>
        <end position="36"/>
    </location>
    <ligand>
        <name>ATP</name>
        <dbReference type="ChEBI" id="CHEBI:30616"/>
    </ligand>
</feature>
<keyword evidence="1 6" id="KW-0436">Ligase</keyword>